<keyword evidence="1" id="KW-0723">Serine/threonine-protein kinase</keyword>
<sequence>MTEKNLRITVITMIMRIREKGEVKNTKRKKSSRRTRAKITRTLYSLGRYLSAPEKDLEANDSDLIVLSYLTIKVATDNFSKDNKLGEGGFGSLYKGKLRKGQ</sequence>
<dbReference type="GO" id="GO:0005524">
    <property type="term" value="F:ATP binding"/>
    <property type="evidence" value="ECO:0007669"/>
    <property type="project" value="UniProtKB-KW"/>
</dbReference>
<evidence type="ECO:0000313" key="6">
    <source>
        <dbReference type="EMBL" id="KAK7273204.1"/>
    </source>
</evidence>
<keyword evidence="7" id="KW-1185">Reference proteome</keyword>
<proteinExistence type="predicted"/>
<reference evidence="6 7" key="1">
    <citation type="submission" date="2024-01" db="EMBL/GenBank/DDBJ databases">
        <title>The genomes of 5 underutilized Papilionoideae crops provide insights into root nodulation and disease resistanc.</title>
        <authorList>
            <person name="Yuan L."/>
        </authorList>
    </citation>
    <scope>NUCLEOTIDE SEQUENCE [LARGE SCALE GENOMIC DNA]</scope>
    <source>
        <strain evidence="6">ZHUSHIDOU_FW_LH</strain>
        <tissue evidence="6">Leaf</tissue>
    </source>
</reference>
<comment type="caution">
    <text evidence="6">The sequence shown here is derived from an EMBL/GenBank/DDBJ whole genome shotgun (WGS) entry which is preliminary data.</text>
</comment>
<evidence type="ECO:0000256" key="5">
    <source>
        <dbReference type="ARBA" id="ARBA00022840"/>
    </source>
</evidence>
<dbReference type="GO" id="GO:0004674">
    <property type="term" value="F:protein serine/threonine kinase activity"/>
    <property type="evidence" value="ECO:0007669"/>
    <property type="project" value="UniProtKB-KW"/>
</dbReference>
<dbReference type="PANTHER" id="PTHR27002:SF559">
    <property type="entry name" value="CYSTEINE-RICH RLK (RECEPTOR-LIKE KINASE) PROTEIN"/>
    <property type="match status" value="1"/>
</dbReference>
<dbReference type="SUPFAM" id="SSF56112">
    <property type="entry name" value="Protein kinase-like (PK-like)"/>
    <property type="match status" value="1"/>
</dbReference>
<evidence type="ECO:0000256" key="3">
    <source>
        <dbReference type="ARBA" id="ARBA00022741"/>
    </source>
</evidence>
<dbReference type="PANTHER" id="PTHR27002">
    <property type="entry name" value="RECEPTOR-LIKE SERINE/THREONINE-PROTEIN KINASE SD1-8"/>
    <property type="match status" value="1"/>
</dbReference>
<name>A0AAN9ICK7_CROPI</name>
<keyword evidence="3" id="KW-0547">Nucleotide-binding</keyword>
<keyword evidence="2" id="KW-0808">Transferase</keyword>
<dbReference type="GO" id="GO:0005886">
    <property type="term" value="C:plasma membrane"/>
    <property type="evidence" value="ECO:0007669"/>
    <property type="project" value="TreeGrafter"/>
</dbReference>
<dbReference type="InterPro" id="IPR011009">
    <property type="entry name" value="Kinase-like_dom_sf"/>
</dbReference>
<keyword evidence="4" id="KW-0418">Kinase</keyword>
<keyword evidence="5" id="KW-0067">ATP-binding</keyword>
<dbReference type="Gene3D" id="3.30.200.20">
    <property type="entry name" value="Phosphorylase Kinase, domain 1"/>
    <property type="match status" value="1"/>
</dbReference>
<dbReference type="EMBL" id="JAYWIO010000003">
    <property type="protein sequence ID" value="KAK7273204.1"/>
    <property type="molecule type" value="Genomic_DNA"/>
</dbReference>
<evidence type="ECO:0000256" key="2">
    <source>
        <dbReference type="ARBA" id="ARBA00022679"/>
    </source>
</evidence>
<evidence type="ECO:0000256" key="1">
    <source>
        <dbReference type="ARBA" id="ARBA00022527"/>
    </source>
</evidence>
<dbReference type="AlphaFoldDB" id="A0AAN9ICK7"/>
<accession>A0AAN9ICK7</accession>
<evidence type="ECO:0000256" key="4">
    <source>
        <dbReference type="ARBA" id="ARBA00022777"/>
    </source>
</evidence>
<protein>
    <submittedName>
        <fullName evidence="6">Uncharacterized protein</fullName>
    </submittedName>
</protein>
<gene>
    <name evidence="6" type="ORF">RIF29_14253</name>
</gene>
<dbReference type="Proteomes" id="UP001372338">
    <property type="component" value="Unassembled WGS sequence"/>
</dbReference>
<organism evidence="6 7">
    <name type="scientific">Crotalaria pallida</name>
    <name type="common">Smooth rattlebox</name>
    <name type="synonym">Crotalaria striata</name>
    <dbReference type="NCBI Taxonomy" id="3830"/>
    <lineage>
        <taxon>Eukaryota</taxon>
        <taxon>Viridiplantae</taxon>
        <taxon>Streptophyta</taxon>
        <taxon>Embryophyta</taxon>
        <taxon>Tracheophyta</taxon>
        <taxon>Spermatophyta</taxon>
        <taxon>Magnoliopsida</taxon>
        <taxon>eudicotyledons</taxon>
        <taxon>Gunneridae</taxon>
        <taxon>Pentapetalae</taxon>
        <taxon>rosids</taxon>
        <taxon>fabids</taxon>
        <taxon>Fabales</taxon>
        <taxon>Fabaceae</taxon>
        <taxon>Papilionoideae</taxon>
        <taxon>50 kb inversion clade</taxon>
        <taxon>genistoids sensu lato</taxon>
        <taxon>core genistoids</taxon>
        <taxon>Crotalarieae</taxon>
        <taxon>Crotalaria</taxon>
    </lineage>
</organism>
<evidence type="ECO:0000313" key="7">
    <source>
        <dbReference type="Proteomes" id="UP001372338"/>
    </source>
</evidence>